<dbReference type="OrthoDB" id="9944807at2"/>
<dbReference type="Proteomes" id="UP000321685">
    <property type="component" value="Unassembled WGS sequence"/>
</dbReference>
<evidence type="ECO:0000256" key="1">
    <source>
        <dbReference type="SAM" id="MobiDB-lite"/>
    </source>
</evidence>
<evidence type="ECO:0000313" key="3">
    <source>
        <dbReference type="EMBL" id="GEL23590.1"/>
    </source>
</evidence>
<reference evidence="3 4" key="1">
    <citation type="submission" date="2019-07" db="EMBL/GenBank/DDBJ databases">
        <title>Whole genome shotgun sequence of Pseudonocardia sulfidoxydans NBRC 16205.</title>
        <authorList>
            <person name="Hosoyama A."/>
            <person name="Uohara A."/>
            <person name="Ohji S."/>
            <person name="Ichikawa N."/>
        </authorList>
    </citation>
    <scope>NUCLEOTIDE SEQUENCE [LARGE SCALE GENOMIC DNA]</scope>
    <source>
        <strain evidence="3 4">NBRC 16205</strain>
    </source>
</reference>
<keyword evidence="2" id="KW-0812">Transmembrane</keyword>
<feature type="compositionally biased region" description="Pro residues" evidence="1">
    <location>
        <begin position="177"/>
        <end position="187"/>
    </location>
</feature>
<feature type="transmembrane region" description="Helical" evidence="2">
    <location>
        <begin position="47"/>
        <end position="69"/>
    </location>
</feature>
<keyword evidence="2" id="KW-1133">Transmembrane helix</keyword>
<evidence type="ECO:0000256" key="2">
    <source>
        <dbReference type="SAM" id="Phobius"/>
    </source>
</evidence>
<feature type="transmembrane region" description="Helical" evidence="2">
    <location>
        <begin position="12"/>
        <end position="35"/>
    </location>
</feature>
<dbReference type="RefSeq" id="WP_147106963.1">
    <property type="nucleotide sequence ID" value="NZ_BJVJ01000021.1"/>
</dbReference>
<name>A0A511DFM2_9PSEU</name>
<sequence>MTARTATLAVRAAGVVLALVVWSITHTVTHLAIVHPDAGGTVLPGTFAARLALGAAALTLVAFVAAAVAGRPGAGIPTRGASLAAPVAFVGAEFVTHIGTELAAARLALIGVALGVNALVGAAYQQLWSVGLGSTDRILALLAGVPVPSTPTGPAHTAFHRTFAAAGRTGRVTTRGPPRPPCAPSPFPTTRLLPLPA</sequence>
<dbReference type="AlphaFoldDB" id="A0A511DFM2"/>
<dbReference type="EMBL" id="BJVJ01000021">
    <property type="protein sequence ID" value="GEL23590.1"/>
    <property type="molecule type" value="Genomic_DNA"/>
</dbReference>
<accession>A0A511DFM2</accession>
<comment type="caution">
    <text evidence="3">The sequence shown here is derived from an EMBL/GenBank/DDBJ whole genome shotgun (WGS) entry which is preliminary data.</text>
</comment>
<feature type="region of interest" description="Disordered" evidence="1">
    <location>
        <begin position="168"/>
        <end position="197"/>
    </location>
</feature>
<evidence type="ECO:0000313" key="4">
    <source>
        <dbReference type="Proteomes" id="UP000321685"/>
    </source>
</evidence>
<keyword evidence="4" id="KW-1185">Reference proteome</keyword>
<keyword evidence="2" id="KW-0472">Membrane</keyword>
<protein>
    <submittedName>
        <fullName evidence="3">Uncharacterized protein</fullName>
    </submittedName>
</protein>
<feature type="transmembrane region" description="Helical" evidence="2">
    <location>
        <begin position="104"/>
        <end position="124"/>
    </location>
</feature>
<organism evidence="3 4">
    <name type="scientific">Pseudonocardia sulfidoxydans NBRC 16205</name>
    <dbReference type="NCBI Taxonomy" id="1223511"/>
    <lineage>
        <taxon>Bacteria</taxon>
        <taxon>Bacillati</taxon>
        <taxon>Actinomycetota</taxon>
        <taxon>Actinomycetes</taxon>
        <taxon>Pseudonocardiales</taxon>
        <taxon>Pseudonocardiaceae</taxon>
        <taxon>Pseudonocardia</taxon>
    </lineage>
</organism>
<proteinExistence type="predicted"/>
<gene>
    <name evidence="3" type="ORF">PSU4_25440</name>
</gene>